<evidence type="ECO:0000313" key="2">
    <source>
        <dbReference type="Proteomes" id="UP000823401"/>
    </source>
</evidence>
<reference evidence="1 2" key="1">
    <citation type="submission" date="2020-07" db="EMBL/GenBank/DDBJ databases">
        <title>Facklamia lactis sp. nov., isolated from raw milk.</title>
        <authorList>
            <person name="Doll E.V."/>
            <person name="Huptas C."/>
            <person name="Staib L."/>
            <person name="Wenning M."/>
            <person name="Scherer S."/>
        </authorList>
    </citation>
    <scope>NUCLEOTIDE SEQUENCE [LARGE SCALE GENOMIC DNA]</scope>
    <source>
        <strain evidence="1 2">DSM 104272</strain>
    </source>
</reference>
<evidence type="ECO:0000313" key="1">
    <source>
        <dbReference type="EMBL" id="MBG9978873.1"/>
    </source>
</evidence>
<gene>
    <name evidence="1" type="ORF">HYQ42_08710</name>
</gene>
<keyword evidence="2" id="KW-1185">Reference proteome</keyword>
<dbReference type="EMBL" id="JACCEL010000022">
    <property type="protein sequence ID" value="MBG9978873.1"/>
    <property type="molecule type" value="Genomic_DNA"/>
</dbReference>
<comment type="caution">
    <text evidence="1">The sequence shown here is derived from an EMBL/GenBank/DDBJ whole genome shotgun (WGS) entry which is preliminary data.</text>
</comment>
<name>A0ABS0LKX2_9LACT</name>
<dbReference type="RefSeq" id="WP_197104924.1">
    <property type="nucleotide sequence ID" value="NZ_JACCEL010000022.1"/>
</dbReference>
<proteinExistence type="predicted"/>
<dbReference type="Proteomes" id="UP000823401">
    <property type="component" value="Unassembled WGS sequence"/>
</dbReference>
<sequence>MQNFEENKSNKISLKFKRFPVNVDGIITVLKTFILHRSRQSPDILNLPLSNLDGKQLTTTFIGRKEYIENNQRELLNQEPILYYKNGSGLSIPAGRIIADSVYSVKEVDAKLYDGKKLKSYITIKNEEEAEINIEEFLFLNIHKETVKITFTISRQDTLDQIISVLRKMDNIIRFGIYINDYLFKIDKTITENSDETFDETFNNIKSQFIDLDRIFTKLKIDKNLNYFEMSDKEIDQLTELVHIYKGHFPDEAVVRTISVLDNLYYLLITDKDIHNMFYINDEIFIRYILDDEEGETYPSLVPFDNLEKVADYNYKHIFEDVERIFTTNNKPYFYINQYLLNTISTYDRSKQEEFYKLSELIAELLLDKGKSTVNYINYFQVILRKRKLSKVEINLLNDLLDVSQQQLETISLRILLEENVTNEIKTLKKEDEDLLKTWPIYNLI</sequence>
<protein>
    <submittedName>
        <fullName evidence="1">Uncharacterized protein</fullName>
    </submittedName>
</protein>
<organism evidence="1 2">
    <name type="scientific">Ruoffia tabacinasalis</name>
    <dbReference type="NCBI Taxonomy" id="87458"/>
    <lineage>
        <taxon>Bacteria</taxon>
        <taxon>Bacillati</taxon>
        <taxon>Bacillota</taxon>
        <taxon>Bacilli</taxon>
        <taxon>Lactobacillales</taxon>
        <taxon>Aerococcaceae</taxon>
        <taxon>Ruoffia</taxon>
    </lineage>
</organism>
<accession>A0ABS0LKX2</accession>